<keyword evidence="5" id="KW-1185">Reference proteome</keyword>
<dbReference type="PANTHER" id="PTHR11977">
    <property type="entry name" value="VILLIN"/>
    <property type="match status" value="1"/>
</dbReference>
<dbReference type="InterPro" id="IPR036886">
    <property type="entry name" value="Villin_headpiece_dom_sf"/>
</dbReference>
<reference evidence="4" key="1">
    <citation type="submission" date="2021-03" db="EMBL/GenBank/DDBJ databases">
        <authorList>
            <person name="Tran Van P."/>
        </authorList>
    </citation>
    <scope>NUCLEOTIDE SEQUENCE</scope>
</reference>
<organism evidence="4 5">
    <name type="scientific">Timema podura</name>
    <name type="common">Walking stick</name>
    <dbReference type="NCBI Taxonomy" id="61482"/>
    <lineage>
        <taxon>Eukaryota</taxon>
        <taxon>Metazoa</taxon>
        <taxon>Ecdysozoa</taxon>
        <taxon>Arthropoda</taxon>
        <taxon>Hexapoda</taxon>
        <taxon>Insecta</taxon>
        <taxon>Pterygota</taxon>
        <taxon>Neoptera</taxon>
        <taxon>Polyneoptera</taxon>
        <taxon>Phasmatodea</taxon>
        <taxon>Timematodea</taxon>
        <taxon>Timematoidea</taxon>
        <taxon>Timematidae</taxon>
        <taxon>Timema</taxon>
    </lineage>
</organism>
<dbReference type="InterPro" id="IPR029006">
    <property type="entry name" value="ADF-H/Gelsolin-like_dom_sf"/>
</dbReference>
<dbReference type="Gene3D" id="3.40.20.10">
    <property type="entry name" value="Severin"/>
    <property type="match status" value="4"/>
</dbReference>
<feature type="domain" description="Gelsolin-like" evidence="3">
    <location>
        <begin position="188"/>
        <end position="275"/>
    </location>
</feature>
<evidence type="ECO:0000256" key="2">
    <source>
        <dbReference type="SAM" id="MobiDB-lite"/>
    </source>
</evidence>
<dbReference type="SUPFAM" id="SSF47050">
    <property type="entry name" value="VHP, Villin headpiece domain"/>
    <property type="match status" value="1"/>
</dbReference>
<evidence type="ECO:0000259" key="3">
    <source>
        <dbReference type="Pfam" id="PF00626"/>
    </source>
</evidence>
<dbReference type="SUPFAM" id="SSF55753">
    <property type="entry name" value="Actin depolymerizing proteins"/>
    <property type="match status" value="4"/>
</dbReference>
<evidence type="ECO:0000313" key="5">
    <source>
        <dbReference type="Proteomes" id="UP001153148"/>
    </source>
</evidence>
<dbReference type="EMBL" id="CAJPIN010000369">
    <property type="protein sequence ID" value="CAG2053418.1"/>
    <property type="molecule type" value="Genomic_DNA"/>
</dbReference>
<feature type="region of interest" description="Disordered" evidence="2">
    <location>
        <begin position="585"/>
        <end position="608"/>
    </location>
</feature>
<comment type="similarity">
    <text evidence="1">Belongs to the villin/gelsolin family.</text>
</comment>
<dbReference type="InterPro" id="IPR007122">
    <property type="entry name" value="Villin/Gelsolin"/>
</dbReference>
<dbReference type="PANTHER" id="PTHR11977:SF45">
    <property type="entry name" value="SUPERVILLIN"/>
    <property type="match status" value="1"/>
</dbReference>
<dbReference type="CDD" id="cd11293">
    <property type="entry name" value="gelsolin_S4_like"/>
    <property type="match status" value="1"/>
</dbReference>
<comment type="caution">
    <text evidence="4">The sequence shown here is derived from an EMBL/GenBank/DDBJ whole genome shotgun (WGS) entry which is preliminary data.</text>
</comment>
<feature type="compositionally biased region" description="Acidic residues" evidence="2">
    <location>
        <begin position="590"/>
        <end position="608"/>
    </location>
</feature>
<name>A0ABN7NFZ3_TIMPD</name>
<dbReference type="Pfam" id="PF00626">
    <property type="entry name" value="Gelsolin"/>
    <property type="match status" value="1"/>
</dbReference>
<accession>A0ABN7NFZ3</accession>
<dbReference type="Gene3D" id="1.10.950.10">
    <property type="entry name" value="Villin headpiece domain"/>
    <property type="match status" value="1"/>
</dbReference>
<dbReference type="InterPro" id="IPR007123">
    <property type="entry name" value="Gelsolin-like_dom"/>
</dbReference>
<proteinExistence type="inferred from homology"/>
<evidence type="ECO:0000313" key="4">
    <source>
        <dbReference type="EMBL" id="CAG2053418.1"/>
    </source>
</evidence>
<gene>
    <name evidence="4" type="ORF">TPAB3V08_LOCUS475</name>
</gene>
<dbReference type="PRINTS" id="PR00597">
    <property type="entry name" value="GELSOLIN"/>
</dbReference>
<dbReference type="SMART" id="SM00262">
    <property type="entry name" value="GEL"/>
    <property type="match status" value="2"/>
</dbReference>
<sequence length="850" mass="96235">MLDPSKILVFDYGSELYVWSGKTAPLGQRRVAKRLAQELWEDGYDYSDCDVCPLSVTELLGANRTGSDVSKQSSTRPPWALLAKVTQHMETILFREKFLDWPDFTRVIRIKGCDDEDKQTDAGMDLKPCDAKLMLEPNLTEPDMELEGNHLGRGTKYFDEETHRHYEITTQSVTMWHILEFEYTQLPQISLGQFHSGDSYVVRWRYVVTVTGRELNGQPSRHSAVGRDRCAYFCWQGSDASLNEQGAAALLTVELDEELGPQVRVVQGAEHPVFLHLFQGSMVIHSGKREGSDPYQRKGWRLYMCQGTDKEEAALVQVQCSGRSLRSRSSLVLVNSSRGTVFVWHGAKTCAHTKKIAISSAEQLKKRPIEMEFPSEVDIVISELNEGSESKDFFKALGGNNRHLYVSLRHERRSYTHTPRMFHLGSLSGTFIATEVLCPHRKTEIPVPYPFLQADLYSASQPALFLLDNHHELWLWQGWWPAHNEESDGDNKNLRGSRAVLWQAERRAAMQTALDYWGLKHGNSRPRAYLVWAGLEPLAFTNLFPIWSDRDDIAELNISFNCYLCFRMASLPDDMIVLELNRDVSGSESDSSDDNDIDIECNNDNEDPELVDISDGDLENNLNEGGISDYWHSTDIECPDGKKPGELLSVEAELARLTRSTYPAAQLLQRPLPDGVDPTRLEFYLDPNHFQVHCVLLEGGLGSISLFFHLTKFFHNSTTMLQENFMYLRPSHYDQDSSAQCYVTYEGGHTKVVELMGSRVDAKVKTAGTVMLVKVVLSWVVVSRLTGVAKDTVILVQPLEGRGGPIRESSRYATSEPVVRPILYERVTWWSRGKVSDFCAEGPGFMYLSV</sequence>
<dbReference type="Proteomes" id="UP001153148">
    <property type="component" value="Unassembled WGS sequence"/>
</dbReference>
<protein>
    <recommendedName>
        <fullName evidence="3">Gelsolin-like domain-containing protein</fullName>
    </recommendedName>
</protein>
<evidence type="ECO:0000256" key="1">
    <source>
        <dbReference type="ARBA" id="ARBA00008418"/>
    </source>
</evidence>